<evidence type="ECO:0000313" key="1">
    <source>
        <dbReference type="EMBL" id="KAI7743158.1"/>
    </source>
</evidence>
<protein>
    <submittedName>
        <fullName evidence="1">Uncharacterized protein</fullName>
    </submittedName>
</protein>
<evidence type="ECO:0000313" key="2">
    <source>
        <dbReference type="Proteomes" id="UP001206925"/>
    </source>
</evidence>
<feature type="non-terminal residue" evidence="1">
    <location>
        <position position="1"/>
    </location>
</feature>
<name>A0AAD5GKP9_AMBAR</name>
<dbReference type="Proteomes" id="UP001206925">
    <property type="component" value="Unassembled WGS sequence"/>
</dbReference>
<accession>A0AAD5GKP9</accession>
<feature type="non-terminal residue" evidence="1">
    <location>
        <position position="260"/>
    </location>
</feature>
<dbReference type="EMBL" id="JAMZMK010007795">
    <property type="protein sequence ID" value="KAI7743158.1"/>
    <property type="molecule type" value="Genomic_DNA"/>
</dbReference>
<gene>
    <name evidence="1" type="ORF">M8C21_018330</name>
</gene>
<dbReference type="PANTHER" id="PTHR37610">
    <property type="entry name" value="CCHC-TYPE DOMAIN-CONTAINING PROTEIN"/>
    <property type="match status" value="1"/>
</dbReference>
<keyword evidence="2" id="KW-1185">Reference proteome</keyword>
<organism evidence="1 2">
    <name type="scientific">Ambrosia artemisiifolia</name>
    <name type="common">Common ragweed</name>
    <dbReference type="NCBI Taxonomy" id="4212"/>
    <lineage>
        <taxon>Eukaryota</taxon>
        <taxon>Viridiplantae</taxon>
        <taxon>Streptophyta</taxon>
        <taxon>Embryophyta</taxon>
        <taxon>Tracheophyta</taxon>
        <taxon>Spermatophyta</taxon>
        <taxon>Magnoliopsida</taxon>
        <taxon>eudicotyledons</taxon>
        <taxon>Gunneridae</taxon>
        <taxon>Pentapetalae</taxon>
        <taxon>asterids</taxon>
        <taxon>campanulids</taxon>
        <taxon>Asterales</taxon>
        <taxon>Asteraceae</taxon>
        <taxon>Asteroideae</taxon>
        <taxon>Heliantheae alliance</taxon>
        <taxon>Heliantheae</taxon>
        <taxon>Ambrosia</taxon>
    </lineage>
</organism>
<reference evidence="1" key="1">
    <citation type="submission" date="2022-06" db="EMBL/GenBank/DDBJ databases">
        <title>Uncovering the hologenomic basis of an extraordinary plant invasion.</title>
        <authorList>
            <person name="Bieker V.C."/>
            <person name="Martin M.D."/>
            <person name="Gilbert T."/>
            <person name="Hodgins K."/>
            <person name="Battlay P."/>
            <person name="Petersen B."/>
            <person name="Wilson J."/>
        </authorList>
    </citation>
    <scope>NUCLEOTIDE SEQUENCE</scope>
    <source>
        <strain evidence="1">AA19_3_7</strain>
        <tissue evidence="1">Leaf</tissue>
    </source>
</reference>
<dbReference type="PANTHER" id="PTHR37610:SF103">
    <property type="entry name" value="SERINE_THREONINE-PROTEIN PHOSPHATASE 6 REGULATORY ANKYRIN REPEAT SUBUNIT C-LIKE ISOFORM X1"/>
    <property type="match status" value="1"/>
</dbReference>
<comment type="caution">
    <text evidence="1">The sequence shown here is derived from an EMBL/GenBank/DDBJ whole genome shotgun (WGS) entry which is preliminary data.</text>
</comment>
<proteinExistence type="predicted"/>
<dbReference type="AlphaFoldDB" id="A0AAD5GKP9"/>
<sequence>IQKKSFRIVETSQRRWVASNINVSIFVSAKLSGHDNYKIWKAQFLCLIKSQMLLHVIDAEHPFPVDKGVHMLEQYNELVKGWIFGSVNKKVLKDLVDLGTAQEVWMKLGSLFNLPSSNTEGDSSNALGVSAPDAIAPVVYAMREDLKYLQALNVDVSSFVSEKLVGKINYYTWRKDMLYLIGSHKLLPIIHAEARLPWNMDDPMAQKYDSLVRGWILNTMNDNQRDEFRIYRSVQEMWRRLESTFTYQPETRNRDTGDTK</sequence>